<evidence type="ECO:0000256" key="10">
    <source>
        <dbReference type="ARBA" id="ARBA00023004"/>
    </source>
</evidence>
<evidence type="ECO:0000256" key="12">
    <source>
        <dbReference type="ARBA" id="ARBA00048077"/>
    </source>
</evidence>
<gene>
    <name evidence="20" type="primary">soxA</name>
    <name evidence="20" type="ORF">DKT75_15245</name>
</gene>
<evidence type="ECO:0000256" key="3">
    <source>
        <dbReference type="ARBA" id="ARBA00022448"/>
    </source>
</evidence>
<protein>
    <recommendedName>
        <fullName evidence="14">SoxAX cytochrome complex subunit A</fullName>
        <ecNumber evidence="14">2.8.5.2</ecNumber>
    </recommendedName>
    <alternativeName>
        <fullName evidence="14">Protein SoxA</fullName>
    </alternativeName>
    <alternativeName>
        <fullName evidence="14">Sulfur oxidizing protein A</fullName>
    </alternativeName>
    <alternativeName>
        <fullName evidence="14">Thiosulfate-oxidizing multienzyme system protein SoxA</fullName>
    </alternativeName>
</protein>
<dbReference type="Gene3D" id="1.10.760.10">
    <property type="entry name" value="Cytochrome c-like domain"/>
    <property type="match status" value="2"/>
</dbReference>
<dbReference type="GO" id="GO:0019417">
    <property type="term" value="P:sulfur oxidation"/>
    <property type="evidence" value="ECO:0007669"/>
    <property type="project" value="InterPro"/>
</dbReference>
<sequence length="277" mass="31778">MMTVVLASAFSMLAVASTVVFAGPAEDQASFQKYFKDRFKETEFGDFQNGVYSIHEDSRQQWEDIEEFPPYELAIERGEEMWDEAFKNGKTYADCLGKEVSKIRARYPHYDEKNKTVVTLEGDINKCRVDNDEKKLGWKKGAIADLSAYIAFEGRDEPVNVKRPESEGELEWYNKGKQFFYAKRGQLNMACADCHVYYSGRRVRSETLSPALGHTTHWPVYRSKWGSMGTLHRRYAGCNNNIRAKAFDAQSDEYKALEYFQTFMSNGLAFNGPGARK</sequence>
<evidence type="ECO:0000256" key="14">
    <source>
        <dbReference type="PIRNR" id="PIRNR038455"/>
    </source>
</evidence>
<dbReference type="GO" id="GO:0020037">
    <property type="term" value="F:heme binding"/>
    <property type="evidence" value="ECO:0007669"/>
    <property type="project" value="InterPro"/>
</dbReference>
<evidence type="ECO:0000256" key="18">
    <source>
        <dbReference type="SAM" id="SignalP"/>
    </source>
</evidence>
<dbReference type="EC" id="2.8.5.2" evidence="14"/>
<evidence type="ECO:0000256" key="11">
    <source>
        <dbReference type="ARBA" id="ARBA00025746"/>
    </source>
</evidence>
<evidence type="ECO:0000256" key="4">
    <source>
        <dbReference type="ARBA" id="ARBA00022617"/>
    </source>
</evidence>
<keyword evidence="7 18" id="KW-0732">Signal</keyword>
<dbReference type="GO" id="GO:0009055">
    <property type="term" value="F:electron transfer activity"/>
    <property type="evidence" value="ECO:0007669"/>
    <property type="project" value="InterPro"/>
</dbReference>
<comment type="caution">
    <text evidence="20">The sequence shown here is derived from an EMBL/GenBank/DDBJ whole genome shotgun (WGS) entry which is preliminary data.</text>
</comment>
<proteinExistence type="inferred from homology"/>
<evidence type="ECO:0000256" key="15">
    <source>
        <dbReference type="PIRSR" id="PIRSR038455-1"/>
    </source>
</evidence>
<keyword evidence="21" id="KW-1185">Reference proteome</keyword>
<evidence type="ECO:0000256" key="9">
    <source>
        <dbReference type="ARBA" id="ARBA00022982"/>
    </source>
</evidence>
<dbReference type="SUPFAM" id="SSF46626">
    <property type="entry name" value="Cytochrome c"/>
    <property type="match status" value="2"/>
</dbReference>
<keyword evidence="8 14" id="KW-0574">Periplasm</keyword>
<dbReference type="InterPro" id="IPR025710">
    <property type="entry name" value="SoxA"/>
</dbReference>
<evidence type="ECO:0000259" key="19">
    <source>
        <dbReference type="Pfam" id="PF21342"/>
    </source>
</evidence>
<evidence type="ECO:0000256" key="8">
    <source>
        <dbReference type="ARBA" id="ARBA00022764"/>
    </source>
</evidence>
<accession>A0A317C8Y0</accession>
<dbReference type="GO" id="GO:0046872">
    <property type="term" value="F:metal ion binding"/>
    <property type="evidence" value="ECO:0007669"/>
    <property type="project" value="UniProtKB-KW"/>
</dbReference>
<feature type="binding site" description="axial binding residue" evidence="17">
    <location>
        <position position="238"/>
    </location>
    <ligand>
        <name>heme c</name>
        <dbReference type="ChEBI" id="CHEBI:61717"/>
        <label>2</label>
    </ligand>
    <ligandPart>
        <name>Fe</name>
        <dbReference type="ChEBI" id="CHEBI:18248"/>
    </ligandPart>
</feature>
<feature type="active site" description="Cysteine persulfide intermediate" evidence="15">
    <location>
        <position position="238"/>
    </location>
</feature>
<evidence type="ECO:0000313" key="20">
    <source>
        <dbReference type="EMBL" id="PWQ94799.1"/>
    </source>
</evidence>
<dbReference type="Pfam" id="PF21342">
    <property type="entry name" value="SoxA-TsdA_cyt-c"/>
    <property type="match status" value="1"/>
</dbReference>
<evidence type="ECO:0000256" key="1">
    <source>
        <dbReference type="ARBA" id="ARBA00004418"/>
    </source>
</evidence>
<dbReference type="InterPro" id="IPR036909">
    <property type="entry name" value="Cyt_c-like_dom_sf"/>
</dbReference>
<name>A0A317C8Y0_9GAMM</name>
<keyword evidence="4 14" id="KW-0349">Heme</keyword>
<keyword evidence="10 14" id="KW-0408">Iron</keyword>
<feature type="binding site" description="covalent" evidence="16">
    <location>
        <position position="191"/>
    </location>
    <ligand>
        <name>heme c</name>
        <dbReference type="ChEBI" id="CHEBI:61717"/>
        <label>2</label>
    </ligand>
</feature>
<dbReference type="Proteomes" id="UP000245506">
    <property type="component" value="Unassembled WGS sequence"/>
</dbReference>
<feature type="binding site" description="axial binding residue" evidence="17">
    <location>
        <position position="195"/>
    </location>
    <ligand>
        <name>heme c</name>
        <dbReference type="ChEBI" id="CHEBI:61717"/>
        <label>2</label>
    </ligand>
    <ligandPart>
        <name>Fe</name>
        <dbReference type="ChEBI" id="CHEBI:18248"/>
    </ligandPart>
</feature>
<dbReference type="InterPro" id="IPR009056">
    <property type="entry name" value="Cyt_c-like_dom"/>
</dbReference>
<dbReference type="NCBIfam" id="TIGR04484">
    <property type="entry name" value="thiosulf_SoxA"/>
    <property type="match status" value="1"/>
</dbReference>
<feature type="domain" description="Cytochrome c" evidence="19">
    <location>
        <begin position="77"/>
        <end position="159"/>
    </location>
</feature>
<evidence type="ECO:0000256" key="13">
    <source>
        <dbReference type="ARBA" id="ARBA00048423"/>
    </source>
</evidence>
<organism evidence="20 21">
    <name type="scientific">Leucothrix arctica</name>
    <dbReference type="NCBI Taxonomy" id="1481894"/>
    <lineage>
        <taxon>Bacteria</taxon>
        <taxon>Pseudomonadati</taxon>
        <taxon>Pseudomonadota</taxon>
        <taxon>Gammaproteobacteria</taxon>
        <taxon>Thiotrichales</taxon>
        <taxon>Thiotrichaceae</taxon>
        <taxon>Leucothrix</taxon>
    </lineage>
</organism>
<keyword evidence="9 14" id="KW-0249">Electron transport</keyword>
<comment type="cofactor">
    <cofactor evidence="16">
        <name>heme</name>
        <dbReference type="ChEBI" id="CHEBI:30413"/>
    </cofactor>
    <text evidence="16">Binds 2 heme groups per subunit.</text>
</comment>
<evidence type="ECO:0000256" key="17">
    <source>
        <dbReference type="PIRSR" id="PIRSR038455-3"/>
    </source>
</evidence>
<keyword evidence="3 14" id="KW-0813">Transport</keyword>
<dbReference type="GO" id="GO:0042597">
    <property type="term" value="C:periplasmic space"/>
    <property type="evidence" value="ECO:0007669"/>
    <property type="project" value="UniProtKB-SubCell"/>
</dbReference>
<dbReference type="GO" id="GO:0016740">
    <property type="term" value="F:transferase activity"/>
    <property type="evidence" value="ECO:0007669"/>
    <property type="project" value="UniProtKB-KW"/>
</dbReference>
<feature type="binding site" description="axial binding residue" evidence="17">
    <location>
        <position position="127"/>
    </location>
    <ligand>
        <name>heme c</name>
        <dbReference type="ChEBI" id="CHEBI:61717"/>
        <label>1</label>
    </ligand>
    <ligandPart>
        <name>Fe</name>
        <dbReference type="ChEBI" id="CHEBI:18248"/>
    </ligandPart>
</feature>
<dbReference type="OrthoDB" id="9808312at2"/>
<feature type="binding site" description="covalent" evidence="16">
    <location>
        <position position="95"/>
    </location>
    <ligand>
        <name>heme c</name>
        <dbReference type="ChEBI" id="CHEBI:61717"/>
        <label>1</label>
    </ligand>
</feature>
<feature type="signal peptide" evidence="18">
    <location>
        <begin position="1"/>
        <end position="22"/>
    </location>
</feature>
<comment type="catalytic activity">
    <reaction evidence="13 14">
        <text>S-sulfanyl-L-cysteinyl-[SoxY protein] + thiosulfate + 2 Fe(III)-[cytochrome c] = S-(2-sulfodisulfanyl)-L-cysteinyl-[SoxY protein] + 2 Fe(II)-[cytochrome c] + 2 H(+)</text>
        <dbReference type="Rhea" id="RHEA:51224"/>
        <dbReference type="Rhea" id="RHEA-COMP:10350"/>
        <dbReference type="Rhea" id="RHEA-COMP:14399"/>
        <dbReference type="Rhea" id="RHEA-COMP:14689"/>
        <dbReference type="Rhea" id="RHEA-COMP:14690"/>
        <dbReference type="ChEBI" id="CHEBI:15378"/>
        <dbReference type="ChEBI" id="CHEBI:29033"/>
        <dbReference type="ChEBI" id="CHEBI:29034"/>
        <dbReference type="ChEBI" id="CHEBI:33542"/>
        <dbReference type="ChEBI" id="CHEBI:61963"/>
        <dbReference type="ChEBI" id="CHEBI:140664"/>
        <dbReference type="EC" id="2.8.5.2"/>
    </reaction>
</comment>
<evidence type="ECO:0000256" key="7">
    <source>
        <dbReference type="ARBA" id="ARBA00022729"/>
    </source>
</evidence>
<keyword evidence="6 14" id="KW-0479">Metal-binding</keyword>
<evidence type="ECO:0000256" key="5">
    <source>
        <dbReference type="ARBA" id="ARBA00022679"/>
    </source>
</evidence>
<dbReference type="GO" id="GO:0016669">
    <property type="term" value="F:oxidoreductase activity, acting on a sulfur group of donors, cytochrome as acceptor"/>
    <property type="evidence" value="ECO:0007669"/>
    <property type="project" value="InterPro"/>
</dbReference>
<dbReference type="AlphaFoldDB" id="A0A317C8Y0"/>
<dbReference type="PIRSF" id="PIRSF038455">
    <property type="entry name" value="SoxA"/>
    <property type="match status" value="1"/>
</dbReference>
<keyword evidence="5 14" id="KW-0808">Transferase</keyword>
<evidence type="ECO:0000313" key="21">
    <source>
        <dbReference type="Proteomes" id="UP000245506"/>
    </source>
</evidence>
<feature type="binding site" evidence="16">
    <location>
        <position position="234"/>
    </location>
    <ligand>
        <name>substrate</name>
    </ligand>
</feature>
<evidence type="ECO:0000256" key="16">
    <source>
        <dbReference type="PIRSR" id="PIRSR038455-2"/>
    </source>
</evidence>
<feature type="chain" id="PRO_5016344417" description="SoxAX cytochrome complex subunit A" evidence="18">
    <location>
        <begin position="23"/>
        <end position="277"/>
    </location>
</feature>
<reference evidence="20 21" key="1">
    <citation type="submission" date="2018-05" db="EMBL/GenBank/DDBJ databases">
        <title>Leucothrix arctica sp. nov., isolated from Arctic seawater.</title>
        <authorList>
            <person name="Choi A."/>
            <person name="Baek K."/>
        </authorList>
    </citation>
    <scope>NUCLEOTIDE SEQUENCE [LARGE SCALE GENOMIC DNA]</scope>
    <source>
        <strain evidence="20 21">IMCC9719</strain>
    </source>
</reference>
<evidence type="ECO:0000256" key="2">
    <source>
        <dbReference type="ARBA" id="ARBA00011530"/>
    </source>
</evidence>
<dbReference type="GO" id="GO:0070069">
    <property type="term" value="C:cytochrome complex"/>
    <property type="evidence" value="ECO:0007669"/>
    <property type="project" value="InterPro"/>
</dbReference>
<comment type="similarity">
    <text evidence="11 14">Belongs to the SoxA family.</text>
</comment>
<evidence type="ECO:0000256" key="6">
    <source>
        <dbReference type="ARBA" id="ARBA00022723"/>
    </source>
</evidence>
<comment type="catalytic activity">
    <reaction evidence="12 14">
        <text>L-cysteinyl-[SoxY protein] + thiosulfate + 2 Fe(III)-[cytochrome c] = S-sulfosulfanyl-L-cysteinyl-[SoxY protein] + 2 Fe(II)-[cytochrome c] + 2 H(+)</text>
        <dbReference type="Rhea" id="RHEA:56720"/>
        <dbReference type="Rhea" id="RHEA-COMP:10350"/>
        <dbReference type="Rhea" id="RHEA-COMP:14328"/>
        <dbReference type="Rhea" id="RHEA-COMP:14399"/>
        <dbReference type="Rhea" id="RHEA-COMP:14691"/>
        <dbReference type="ChEBI" id="CHEBI:15378"/>
        <dbReference type="ChEBI" id="CHEBI:29033"/>
        <dbReference type="ChEBI" id="CHEBI:29034"/>
        <dbReference type="ChEBI" id="CHEBI:29950"/>
        <dbReference type="ChEBI" id="CHEBI:33542"/>
        <dbReference type="ChEBI" id="CHEBI:139321"/>
        <dbReference type="EC" id="2.8.5.2"/>
    </reaction>
</comment>
<feature type="binding site" description="covalent" evidence="16">
    <location>
        <position position="194"/>
    </location>
    <ligand>
        <name>heme c</name>
        <dbReference type="ChEBI" id="CHEBI:61717"/>
        <label>2</label>
    </ligand>
</feature>
<dbReference type="EMBL" id="QGKL01000039">
    <property type="protein sequence ID" value="PWQ94799.1"/>
    <property type="molecule type" value="Genomic_DNA"/>
</dbReference>
<comment type="subunit">
    <text evidence="2 14">Heterodimer of SoxA and SoxX.</text>
</comment>
<comment type="subcellular location">
    <subcellularLocation>
        <location evidence="1 14">Periplasm</location>
    </subcellularLocation>
</comment>